<name>A0A0E0R9U6_ORYRU</name>
<feature type="compositionally biased region" description="Low complexity" evidence="1">
    <location>
        <begin position="32"/>
        <end position="48"/>
    </location>
</feature>
<protein>
    <submittedName>
        <fullName evidence="3">Uncharacterized protein</fullName>
    </submittedName>
</protein>
<evidence type="ECO:0000256" key="1">
    <source>
        <dbReference type="SAM" id="MobiDB-lite"/>
    </source>
</evidence>
<sequence length="103" mass="10560">MLSLLLLSPLPLSLQPSLPPILQRRVTEDCAAKVATSSGAGGSAWARAGRPDPPPPGLGEDGSAATRPRGGRIRHRRTTGRAALTSTPSTMLPAPSSPTMTPS</sequence>
<dbReference type="Proteomes" id="UP000008022">
    <property type="component" value="Unassembled WGS sequence"/>
</dbReference>
<evidence type="ECO:0000313" key="3">
    <source>
        <dbReference type="EnsemblPlants" id="ORUFI11G18380.1"/>
    </source>
</evidence>
<feature type="compositionally biased region" description="Basic residues" evidence="1">
    <location>
        <begin position="69"/>
        <end position="79"/>
    </location>
</feature>
<dbReference type="AlphaFoldDB" id="A0A0E0R9U6"/>
<organism evidence="3 4">
    <name type="scientific">Oryza rufipogon</name>
    <name type="common">Brownbeard rice</name>
    <name type="synonym">Asian wild rice</name>
    <dbReference type="NCBI Taxonomy" id="4529"/>
    <lineage>
        <taxon>Eukaryota</taxon>
        <taxon>Viridiplantae</taxon>
        <taxon>Streptophyta</taxon>
        <taxon>Embryophyta</taxon>
        <taxon>Tracheophyta</taxon>
        <taxon>Spermatophyta</taxon>
        <taxon>Magnoliopsida</taxon>
        <taxon>Liliopsida</taxon>
        <taxon>Poales</taxon>
        <taxon>Poaceae</taxon>
        <taxon>BOP clade</taxon>
        <taxon>Oryzoideae</taxon>
        <taxon>Oryzeae</taxon>
        <taxon>Oryzinae</taxon>
        <taxon>Oryza</taxon>
    </lineage>
</organism>
<evidence type="ECO:0000256" key="2">
    <source>
        <dbReference type="SAM" id="SignalP"/>
    </source>
</evidence>
<reference evidence="3" key="2">
    <citation type="submission" date="2015-06" db="UniProtKB">
        <authorList>
            <consortium name="EnsemblPlants"/>
        </authorList>
    </citation>
    <scope>IDENTIFICATION</scope>
</reference>
<keyword evidence="2" id="KW-0732">Signal</keyword>
<accession>A0A0E0R9U6</accession>
<dbReference type="HOGENOM" id="CLU_2268186_0_0_1"/>
<dbReference type="Gramene" id="ORUFI11G18380.1">
    <property type="protein sequence ID" value="ORUFI11G18380.1"/>
    <property type="gene ID" value="ORUFI11G18380"/>
</dbReference>
<feature type="region of interest" description="Disordered" evidence="1">
    <location>
        <begin position="32"/>
        <end position="103"/>
    </location>
</feature>
<feature type="chain" id="PRO_5002372141" evidence="2">
    <location>
        <begin position="17"/>
        <end position="103"/>
    </location>
</feature>
<evidence type="ECO:0000313" key="4">
    <source>
        <dbReference type="Proteomes" id="UP000008022"/>
    </source>
</evidence>
<keyword evidence="4" id="KW-1185">Reference proteome</keyword>
<dbReference type="EnsemblPlants" id="ORUFI11G18380.1">
    <property type="protein sequence ID" value="ORUFI11G18380.1"/>
    <property type="gene ID" value="ORUFI11G18380"/>
</dbReference>
<reference evidence="4" key="1">
    <citation type="submission" date="2013-06" db="EMBL/GenBank/DDBJ databases">
        <authorList>
            <person name="Zhao Q."/>
        </authorList>
    </citation>
    <scope>NUCLEOTIDE SEQUENCE</scope>
    <source>
        <strain evidence="4">cv. W1943</strain>
    </source>
</reference>
<feature type="signal peptide" evidence="2">
    <location>
        <begin position="1"/>
        <end position="16"/>
    </location>
</feature>
<proteinExistence type="predicted"/>